<gene>
    <name evidence="1" type="ORF">SAMN05421630_108190</name>
</gene>
<proteinExistence type="predicted"/>
<dbReference type="PANTHER" id="PTHR11575:SF24">
    <property type="entry name" value="5'-NUCLEOTIDASE"/>
    <property type="match status" value="1"/>
</dbReference>
<keyword evidence="2" id="KW-1185">Reference proteome</keyword>
<evidence type="ECO:0000313" key="2">
    <source>
        <dbReference type="Proteomes" id="UP000199494"/>
    </source>
</evidence>
<dbReference type="Pfam" id="PF00149">
    <property type="entry name" value="Metallophos"/>
    <property type="match status" value="1"/>
</dbReference>
<dbReference type="RefSeq" id="WP_143021410.1">
    <property type="nucleotide sequence ID" value="NZ_CP016353.1"/>
</dbReference>
<dbReference type="Gene3D" id="3.60.21.10">
    <property type="match status" value="1"/>
</dbReference>
<protein>
    <submittedName>
        <fullName evidence="1">2',3'-cyclic-nucleotide 2'-phosphodiesterase/5'-or 3'-nucleotidase, 5'-nucleotidase family</fullName>
    </submittedName>
</protein>
<dbReference type="GO" id="GO:0030288">
    <property type="term" value="C:outer membrane-bounded periplasmic space"/>
    <property type="evidence" value="ECO:0007669"/>
    <property type="project" value="TreeGrafter"/>
</dbReference>
<dbReference type="InterPro" id="IPR004843">
    <property type="entry name" value="Calcineurin-like_PHP"/>
</dbReference>
<evidence type="ECO:0000313" key="1">
    <source>
        <dbReference type="EMBL" id="SDD43956.1"/>
    </source>
</evidence>
<dbReference type="EMBL" id="FMZE01000008">
    <property type="protein sequence ID" value="SDD43956.1"/>
    <property type="molecule type" value="Genomic_DNA"/>
</dbReference>
<dbReference type="InterPro" id="IPR029052">
    <property type="entry name" value="Metallo-depent_PP-like"/>
</dbReference>
<dbReference type="AlphaFoldDB" id="A0A1G6UTB9"/>
<accession>A0A1G6UTB9</accession>
<sequence length="443" mass="47161">MTAPETLLRILTTNDFLGSYFAHPTSYGTYPGAGALTHTIDRLREGARHSLWIDAGDFAQGPLAYVMGGHAGFTAAASLGIDVAVPGNHEFDWGERQLREWGPATGFPLLLGNYDLGFPSHTVFSFSGIGVGVIGLTHPDIERFTGPLALAQSPAPEVIPEIAQLLRSNGADVVVLTVHDGVDWVSMCCGPPRADHKRITEFTEAMRPHADIIIGGHTLGRHIGQIAGVPYLQPWALGSEVGVLDLRADLTHSCYGITPSGGHVDWTGPGHELHVGQAANIVGELRESLRWQPRQNNSLGHTVAKGLTMITETDAALVGAINTSQAPLDGVFSFLPRGTLSEAELLHVTGRTARVMACEVSRAELDALRDTATGKNTLSDDVTLNIENLGGLGMSLPDAPRRPVVSLATEAHLVASVERALDREVEWTPVQATLPEALLAAIN</sequence>
<reference evidence="1 2" key="1">
    <citation type="submission" date="2016-10" db="EMBL/GenBank/DDBJ databases">
        <authorList>
            <person name="de Groot N.N."/>
        </authorList>
    </citation>
    <scope>NUCLEOTIDE SEQUENCE [LARGE SCALE GENOMIC DNA]</scope>
    <source>
        <strain evidence="1 2">CGMCC 4.5506</strain>
    </source>
</reference>
<organism evidence="1 2">
    <name type="scientific">Prauserella marina</name>
    <dbReference type="NCBI Taxonomy" id="530584"/>
    <lineage>
        <taxon>Bacteria</taxon>
        <taxon>Bacillati</taxon>
        <taxon>Actinomycetota</taxon>
        <taxon>Actinomycetes</taxon>
        <taxon>Pseudonocardiales</taxon>
        <taxon>Pseudonocardiaceae</taxon>
        <taxon>Prauserella</taxon>
    </lineage>
</organism>
<name>A0A1G6UTB9_9PSEU</name>
<dbReference type="PANTHER" id="PTHR11575">
    <property type="entry name" value="5'-NUCLEOTIDASE-RELATED"/>
    <property type="match status" value="1"/>
</dbReference>
<dbReference type="Proteomes" id="UP000199494">
    <property type="component" value="Unassembled WGS sequence"/>
</dbReference>
<dbReference type="STRING" id="530584.SAMN05421630_108190"/>
<dbReference type="SUPFAM" id="SSF56300">
    <property type="entry name" value="Metallo-dependent phosphatases"/>
    <property type="match status" value="1"/>
</dbReference>
<dbReference type="GO" id="GO:0016787">
    <property type="term" value="F:hydrolase activity"/>
    <property type="evidence" value="ECO:0007669"/>
    <property type="project" value="InterPro"/>
</dbReference>
<dbReference type="InterPro" id="IPR006179">
    <property type="entry name" value="5_nucleotidase/apyrase"/>
</dbReference>
<dbReference type="GO" id="GO:0009166">
    <property type="term" value="P:nucleotide catabolic process"/>
    <property type="evidence" value="ECO:0007669"/>
    <property type="project" value="InterPro"/>
</dbReference>
<dbReference type="OrthoDB" id="1016457at2"/>